<dbReference type="Proteomes" id="UP000617628">
    <property type="component" value="Unassembled WGS sequence"/>
</dbReference>
<dbReference type="PROSITE" id="PS51318">
    <property type="entry name" value="TAT"/>
    <property type="match status" value="1"/>
</dbReference>
<evidence type="ECO:0000313" key="2">
    <source>
        <dbReference type="Proteomes" id="UP000617628"/>
    </source>
</evidence>
<protein>
    <submittedName>
        <fullName evidence="1">DUF1552 domain-containing protein</fullName>
    </submittedName>
</protein>
<gene>
    <name evidence="1" type="ORF">JIN87_00400</name>
</gene>
<dbReference type="InterPro" id="IPR011447">
    <property type="entry name" value="DUF1552"/>
</dbReference>
<dbReference type="InterPro" id="IPR006311">
    <property type="entry name" value="TAT_signal"/>
</dbReference>
<comment type="caution">
    <text evidence="1">The sequence shown here is derived from an EMBL/GenBank/DDBJ whole genome shotgun (WGS) entry which is preliminary data.</text>
</comment>
<organism evidence="1 2">
    <name type="scientific">Pelagicoccus mobilis</name>
    <dbReference type="NCBI Taxonomy" id="415221"/>
    <lineage>
        <taxon>Bacteria</taxon>
        <taxon>Pseudomonadati</taxon>
        <taxon>Verrucomicrobiota</taxon>
        <taxon>Opitutia</taxon>
        <taxon>Puniceicoccales</taxon>
        <taxon>Pelagicoccaceae</taxon>
        <taxon>Pelagicoccus</taxon>
    </lineage>
</organism>
<proteinExistence type="predicted"/>
<dbReference type="EMBL" id="JAENIL010000001">
    <property type="protein sequence ID" value="MBK1875300.1"/>
    <property type="molecule type" value="Genomic_DNA"/>
</dbReference>
<dbReference type="RefSeq" id="WP_200353515.1">
    <property type="nucleotide sequence ID" value="NZ_JAENIL010000001.1"/>
</dbReference>
<evidence type="ECO:0000313" key="1">
    <source>
        <dbReference type="EMBL" id="MBK1875300.1"/>
    </source>
</evidence>
<dbReference type="Pfam" id="PF07586">
    <property type="entry name" value="HXXSHH"/>
    <property type="match status" value="1"/>
</dbReference>
<name>A0A934VP01_9BACT</name>
<reference evidence="1" key="1">
    <citation type="submission" date="2021-01" db="EMBL/GenBank/DDBJ databases">
        <title>Modified the classification status of verrucomicrobia.</title>
        <authorList>
            <person name="Feng X."/>
        </authorList>
    </citation>
    <scope>NUCLEOTIDE SEQUENCE</scope>
    <source>
        <strain evidence="1">KCTC 13126</strain>
    </source>
</reference>
<sequence length="421" mass="46351">MSRVVELNRRQFLRGASGMIALPLLQSLPLATAASKSVAPRQCLVCVGTALGMYPREWHPNEVVGRTPKLLEPMNALREHFTVISGLDHGVNGGHKATPAFLSGVYQPEFVGDSIVVRNQITLDQLAAKTLCRDTRFHSLQLGASPGQPTQTLSWDENGVPLLPESDPIKVFNRLFVDDVNPQAASRSMDFKRSVLDLVADDARLLQKEVAYEDREKLEAYFSSIRDVEKRVARQQEWVNTPKPGVPPLLERATTFHENLDLIFELTALALQHDSTRVITVELPQGGLPIILGENQLSGYHGQSHHGKDPEVVEELIEIELMHMNSLAKFISRLDGTHDGEASLLDRTQVLFGSGLGNGSSHSNKNLPVLLAGGGLKHGRDLEFEEGKGTLSNLYVTMLQRLGIERETFAKSTGNLNAQLV</sequence>
<accession>A0A934VP01</accession>
<dbReference type="AlphaFoldDB" id="A0A934VP01"/>
<keyword evidence="2" id="KW-1185">Reference proteome</keyword>